<name>A0A2Z5G6E2_9BACT</name>
<keyword evidence="2 10" id="KW-0479">Metal-binding</keyword>
<proteinExistence type="inferred from homology"/>
<dbReference type="Gene3D" id="4.10.830.10">
    <property type="entry name" value="30s Ribosomal Protein S14, Chain N"/>
    <property type="match status" value="1"/>
</dbReference>
<reference evidence="11 12" key="1">
    <citation type="journal article" date="2018" name="Front. Microbiol.">
        <title>Hydrolytic Capabilities as a Key to Environmental Success: Chitinolytic and Cellulolytic Acidobacteria From Acidic Sub-arctic Soils and Boreal Peatlands.</title>
        <authorList>
            <person name="Belova S.E."/>
            <person name="Ravin N.V."/>
            <person name="Pankratov T.A."/>
            <person name="Rakitin A.L."/>
            <person name="Ivanova A.A."/>
            <person name="Beletsky A.V."/>
            <person name="Mardanov A.V."/>
            <person name="Sinninghe Damste J.S."/>
            <person name="Dedysh S.N."/>
        </authorList>
    </citation>
    <scope>NUCLEOTIDE SEQUENCE [LARGE SCALE GENOMIC DNA]</scope>
    <source>
        <strain evidence="11 12">SBC82</strain>
    </source>
</reference>
<keyword evidence="12" id="KW-1185">Reference proteome</keyword>
<keyword evidence="7 10" id="KW-0687">Ribonucleoprotein</keyword>
<dbReference type="GO" id="GO:0003735">
    <property type="term" value="F:structural constituent of ribosome"/>
    <property type="evidence" value="ECO:0007669"/>
    <property type="project" value="InterPro"/>
</dbReference>
<accession>A0A2Z5G6E2</accession>
<dbReference type="Pfam" id="PF00253">
    <property type="entry name" value="Ribosomal_S14"/>
    <property type="match status" value="1"/>
</dbReference>
<dbReference type="InterPro" id="IPR043140">
    <property type="entry name" value="Ribosomal_uS14_sf"/>
</dbReference>
<feature type="binding site" evidence="10">
    <location>
        <position position="27"/>
    </location>
    <ligand>
        <name>Zn(2+)</name>
        <dbReference type="ChEBI" id="CHEBI:29105"/>
    </ligand>
</feature>
<comment type="cofactor">
    <cofactor evidence="10">
        <name>Zn(2+)</name>
        <dbReference type="ChEBI" id="CHEBI:29105"/>
    </cofactor>
    <text evidence="10">Binds 1 zinc ion per subunit.</text>
</comment>
<dbReference type="SUPFAM" id="SSF57716">
    <property type="entry name" value="Glucocorticoid receptor-like (DNA-binding domain)"/>
    <property type="match status" value="1"/>
</dbReference>
<dbReference type="RefSeq" id="WP_114209018.1">
    <property type="nucleotide sequence ID" value="NZ_CP030840.1"/>
</dbReference>
<dbReference type="GO" id="GO:0005737">
    <property type="term" value="C:cytoplasm"/>
    <property type="evidence" value="ECO:0007669"/>
    <property type="project" value="UniProtKB-ARBA"/>
</dbReference>
<dbReference type="InterPro" id="IPR023053">
    <property type="entry name" value="Ribosomal_uS14_bact"/>
</dbReference>
<evidence type="ECO:0000256" key="7">
    <source>
        <dbReference type="ARBA" id="ARBA00023274"/>
    </source>
</evidence>
<evidence type="ECO:0000256" key="9">
    <source>
        <dbReference type="ARBA" id="ARBA00047110"/>
    </source>
</evidence>
<feature type="binding site" evidence="10">
    <location>
        <position position="43"/>
    </location>
    <ligand>
        <name>Zn(2+)</name>
        <dbReference type="ChEBI" id="CHEBI:29105"/>
    </ligand>
</feature>
<dbReference type="PANTHER" id="PTHR19836">
    <property type="entry name" value="30S RIBOSOMAL PROTEIN S14"/>
    <property type="match status" value="1"/>
</dbReference>
<organism evidence="11 12">
    <name type="scientific">Acidisarcina polymorpha</name>
    <dbReference type="NCBI Taxonomy" id="2211140"/>
    <lineage>
        <taxon>Bacteria</taxon>
        <taxon>Pseudomonadati</taxon>
        <taxon>Acidobacteriota</taxon>
        <taxon>Terriglobia</taxon>
        <taxon>Terriglobales</taxon>
        <taxon>Acidobacteriaceae</taxon>
        <taxon>Acidisarcina</taxon>
    </lineage>
</organism>
<evidence type="ECO:0000313" key="12">
    <source>
        <dbReference type="Proteomes" id="UP000253606"/>
    </source>
</evidence>
<dbReference type="PANTHER" id="PTHR19836:SF19">
    <property type="entry name" value="SMALL RIBOSOMAL SUBUNIT PROTEIN US14M"/>
    <property type="match status" value="1"/>
</dbReference>
<protein>
    <recommendedName>
        <fullName evidence="8 10">Small ribosomal subunit protein uS14</fullName>
    </recommendedName>
</protein>
<evidence type="ECO:0000256" key="6">
    <source>
        <dbReference type="ARBA" id="ARBA00022980"/>
    </source>
</evidence>
<dbReference type="GO" id="GO:0019843">
    <property type="term" value="F:rRNA binding"/>
    <property type="evidence" value="ECO:0007669"/>
    <property type="project" value="UniProtKB-UniRule"/>
</dbReference>
<dbReference type="Proteomes" id="UP000253606">
    <property type="component" value="Chromosome"/>
</dbReference>
<comment type="subunit">
    <text evidence="9 10">Part of the 30S ribosomal subunit. Contacts proteins S3 and S10.</text>
</comment>
<feature type="binding site" evidence="10">
    <location>
        <position position="40"/>
    </location>
    <ligand>
        <name>Zn(2+)</name>
        <dbReference type="ChEBI" id="CHEBI:29105"/>
    </ligand>
</feature>
<keyword evidence="5 10" id="KW-0694">RNA-binding</keyword>
<comment type="similarity">
    <text evidence="10">Belongs to the universal ribosomal protein uS14 family. Zinc-binding uS14 subfamily.</text>
</comment>
<evidence type="ECO:0000313" key="11">
    <source>
        <dbReference type="EMBL" id="AXC14195.1"/>
    </source>
</evidence>
<dbReference type="InterPro" id="IPR018271">
    <property type="entry name" value="Ribosomal_uS14_CS"/>
</dbReference>
<sequence>MSTTAKRVKDARKPKFSSRQHNRCKLCGRPRAYMRKFGLCRLCFRQLALRGDIPGVTKSSW</sequence>
<evidence type="ECO:0000256" key="3">
    <source>
        <dbReference type="ARBA" id="ARBA00022730"/>
    </source>
</evidence>
<evidence type="ECO:0000256" key="4">
    <source>
        <dbReference type="ARBA" id="ARBA00022833"/>
    </source>
</evidence>
<dbReference type="PROSITE" id="PS00527">
    <property type="entry name" value="RIBOSOMAL_S14"/>
    <property type="match status" value="1"/>
</dbReference>
<dbReference type="NCBIfam" id="NF005974">
    <property type="entry name" value="PRK08061.1"/>
    <property type="match status" value="1"/>
</dbReference>
<gene>
    <name evidence="10" type="primary">rpsZ</name>
    <name evidence="10" type="synonym">rpsN</name>
    <name evidence="11" type="ORF">ACPOL_4933</name>
</gene>
<keyword evidence="3 10" id="KW-0699">rRNA-binding</keyword>
<evidence type="ECO:0000256" key="5">
    <source>
        <dbReference type="ARBA" id="ARBA00022884"/>
    </source>
</evidence>
<dbReference type="GO" id="GO:0006412">
    <property type="term" value="P:translation"/>
    <property type="evidence" value="ECO:0007669"/>
    <property type="project" value="UniProtKB-UniRule"/>
</dbReference>
<evidence type="ECO:0000256" key="8">
    <source>
        <dbReference type="ARBA" id="ARBA00035167"/>
    </source>
</evidence>
<dbReference type="AlphaFoldDB" id="A0A2Z5G6E2"/>
<dbReference type="HAMAP" id="MF_01364_B">
    <property type="entry name" value="Ribosomal_uS14_2_B"/>
    <property type="match status" value="1"/>
</dbReference>
<keyword evidence="4 10" id="KW-0862">Zinc</keyword>
<feature type="binding site" evidence="10">
    <location>
        <position position="24"/>
    </location>
    <ligand>
        <name>Zn(2+)</name>
        <dbReference type="ChEBI" id="CHEBI:29105"/>
    </ligand>
</feature>
<dbReference type="EMBL" id="CP030840">
    <property type="protein sequence ID" value="AXC14195.1"/>
    <property type="molecule type" value="Genomic_DNA"/>
</dbReference>
<evidence type="ECO:0000256" key="10">
    <source>
        <dbReference type="HAMAP-Rule" id="MF_01364"/>
    </source>
</evidence>
<dbReference type="KEGG" id="abas:ACPOL_4933"/>
<dbReference type="InterPro" id="IPR001209">
    <property type="entry name" value="Ribosomal_uS14"/>
</dbReference>
<dbReference type="GO" id="GO:0008270">
    <property type="term" value="F:zinc ion binding"/>
    <property type="evidence" value="ECO:0007669"/>
    <property type="project" value="UniProtKB-UniRule"/>
</dbReference>
<comment type="function">
    <text evidence="1 10">Binds 16S rRNA, required for the assembly of 30S particles and may also be responsible for determining the conformation of the 16S rRNA at the A site.</text>
</comment>
<dbReference type="GO" id="GO:0015935">
    <property type="term" value="C:small ribosomal subunit"/>
    <property type="evidence" value="ECO:0007669"/>
    <property type="project" value="TreeGrafter"/>
</dbReference>
<dbReference type="OrthoDB" id="9810484at2"/>
<keyword evidence="6 10" id="KW-0689">Ribosomal protein</keyword>
<evidence type="ECO:0000256" key="1">
    <source>
        <dbReference type="ARBA" id="ARBA00003686"/>
    </source>
</evidence>
<evidence type="ECO:0000256" key="2">
    <source>
        <dbReference type="ARBA" id="ARBA00022723"/>
    </source>
</evidence>